<evidence type="ECO:0000313" key="4">
    <source>
        <dbReference type="Proteomes" id="UP000559256"/>
    </source>
</evidence>
<keyword evidence="4" id="KW-1185">Reference proteome</keyword>
<protein>
    <submittedName>
        <fullName evidence="3">Uncharacterized protein</fullName>
    </submittedName>
</protein>
<dbReference type="OrthoDB" id="2890087at2759"/>
<gene>
    <name evidence="3" type="ORF">D9758_002711</name>
</gene>
<feature type="region of interest" description="Disordered" evidence="2">
    <location>
        <begin position="112"/>
        <end position="215"/>
    </location>
</feature>
<feature type="region of interest" description="Disordered" evidence="2">
    <location>
        <begin position="367"/>
        <end position="390"/>
    </location>
</feature>
<name>A0A8H5GQA4_9AGAR</name>
<feature type="compositionally biased region" description="Low complexity" evidence="2">
    <location>
        <begin position="152"/>
        <end position="168"/>
    </location>
</feature>
<dbReference type="EMBL" id="JAACJM010000013">
    <property type="protein sequence ID" value="KAF5369271.1"/>
    <property type="molecule type" value="Genomic_DNA"/>
</dbReference>
<dbReference type="AlphaFoldDB" id="A0A8H5GQA4"/>
<dbReference type="Proteomes" id="UP000559256">
    <property type="component" value="Unassembled WGS sequence"/>
</dbReference>
<reference evidence="3 4" key="1">
    <citation type="journal article" date="2020" name="ISME J.">
        <title>Uncovering the hidden diversity of litter-decomposition mechanisms in mushroom-forming fungi.</title>
        <authorList>
            <person name="Floudas D."/>
            <person name="Bentzer J."/>
            <person name="Ahren D."/>
            <person name="Johansson T."/>
            <person name="Persson P."/>
            <person name="Tunlid A."/>
        </authorList>
    </citation>
    <scope>NUCLEOTIDE SEQUENCE [LARGE SCALE GENOMIC DNA]</scope>
    <source>
        <strain evidence="3 4">CBS 291.85</strain>
    </source>
</reference>
<evidence type="ECO:0000313" key="3">
    <source>
        <dbReference type="EMBL" id="KAF5369271.1"/>
    </source>
</evidence>
<keyword evidence="1" id="KW-0175">Coiled coil</keyword>
<accession>A0A8H5GQA4</accession>
<sequence>MSQKRSASAVLSDPHLKQRFVDLIKERPNLEERQRWNEANPSFRCKDCITHNLKICDSQDINRTLRCSFCVHRHASCTRLESERRDTTKRQLGLNDEQFDAIKRLLEQEGRLPVRNAGSKGKAKAKAGKEAANQYQSDSHKSNLRPQPANVMSESKTESSSSPSPMSKSKSKSKSKAYSKPGPTSASHGLHPSNPHVLELDSDNSDSASDYEHDMASKNAQLQKQVVLLKKQLRQEERSVKKLTEELQEAQQELGLAQNELNEADFAENAGSRRRIQGSGLVCFVEQEASHVQSNLIESMNIHVLRTRLNQATNGFGEERLSRDEMREVCGNLCEQLLEIADRLVAKAPVGYAEIKDAVKFDAEVVDPAAEREEEEDGYEGPALKRRRRN</sequence>
<organism evidence="3 4">
    <name type="scientific">Tetrapyrgos nigripes</name>
    <dbReference type="NCBI Taxonomy" id="182062"/>
    <lineage>
        <taxon>Eukaryota</taxon>
        <taxon>Fungi</taxon>
        <taxon>Dikarya</taxon>
        <taxon>Basidiomycota</taxon>
        <taxon>Agaricomycotina</taxon>
        <taxon>Agaricomycetes</taxon>
        <taxon>Agaricomycetidae</taxon>
        <taxon>Agaricales</taxon>
        <taxon>Marasmiineae</taxon>
        <taxon>Marasmiaceae</taxon>
        <taxon>Tetrapyrgos</taxon>
    </lineage>
</organism>
<proteinExistence type="predicted"/>
<evidence type="ECO:0000256" key="1">
    <source>
        <dbReference type="SAM" id="Coils"/>
    </source>
</evidence>
<comment type="caution">
    <text evidence="3">The sequence shown here is derived from an EMBL/GenBank/DDBJ whole genome shotgun (WGS) entry which is preliminary data.</text>
</comment>
<evidence type="ECO:0000256" key="2">
    <source>
        <dbReference type="SAM" id="MobiDB-lite"/>
    </source>
</evidence>
<feature type="coiled-coil region" evidence="1">
    <location>
        <begin position="219"/>
        <end position="267"/>
    </location>
</feature>